<protein>
    <submittedName>
        <fullName evidence="4">ABC transporter ATP-binding protein</fullName>
    </submittedName>
</protein>
<evidence type="ECO:0000313" key="4">
    <source>
        <dbReference type="EMBL" id="QAR33788.1"/>
    </source>
</evidence>
<dbReference type="SUPFAM" id="SSF52540">
    <property type="entry name" value="P-loop containing nucleoside triphosphate hydrolases"/>
    <property type="match status" value="1"/>
</dbReference>
<dbReference type="Pfam" id="PF00005">
    <property type="entry name" value="ABC_tran"/>
    <property type="match status" value="1"/>
</dbReference>
<dbReference type="RefSeq" id="WP_128467074.1">
    <property type="nucleotide sequence ID" value="NZ_CP035108.1"/>
</dbReference>
<feature type="domain" description="ABC transporter" evidence="3">
    <location>
        <begin position="7"/>
        <end position="233"/>
    </location>
</feature>
<dbReference type="PANTHER" id="PTHR43158:SF10">
    <property type="entry name" value="ABC TRANSPORTER ATP-BINDING PROTEIN YTRB"/>
    <property type="match status" value="1"/>
</dbReference>
<keyword evidence="1" id="KW-0547">Nucleotide-binding</keyword>
<sequence>MNSDKVICIENLEHSYGNNKVLHGINFTVEKGKTFGLLGKNGAGKTTTINIMMGFLAPDKGKCLVLGEAAHSLSPDGKKRIGLLHEGHLCYEFMSIDQTEKFYKSFYPQWDMEIFDYLMKKLGLNRKHKIKHMSCGQRSQVALAILMAQNADVLILDDFSMGLDAGYRRLFLDHLNFYVKERKKTVLITSHIVQDLERFVDDALIIDKGKVLRSAPLAELKNGLYGYRIKSAQDLTPLEAEAEIRDVSHTSGGYEIIAEIPPQDAAVYFFSKTGVEVTPENYDITLEDAFIALTGKY</sequence>
<dbReference type="GO" id="GO:0005524">
    <property type="term" value="F:ATP binding"/>
    <property type="evidence" value="ECO:0007669"/>
    <property type="project" value="UniProtKB-KW"/>
</dbReference>
<dbReference type="EMBL" id="CP035108">
    <property type="protein sequence ID" value="QAR33788.1"/>
    <property type="molecule type" value="Genomic_DNA"/>
</dbReference>
<dbReference type="SMART" id="SM00382">
    <property type="entry name" value="AAA"/>
    <property type="match status" value="1"/>
</dbReference>
<dbReference type="InterPro" id="IPR003593">
    <property type="entry name" value="AAA+_ATPase"/>
</dbReference>
<dbReference type="Proteomes" id="UP000287502">
    <property type="component" value="Chromosome"/>
</dbReference>
<organism evidence="4 5">
    <name type="scientific">Geovibrio thiophilus</name>
    <dbReference type="NCBI Taxonomy" id="139438"/>
    <lineage>
        <taxon>Bacteria</taxon>
        <taxon>Pseudomonadati</taxon>
        <taxon>Deferribacterota</taxon>
        <taxon>Deferribacteres</taxon>
        <taxon>Deferribacterales</taxon>
        <taxon>Geovibrionaceae</taxon>
        <taxon>Geovibrio</taxon>
    </lineage>
</organism>
<keyword evidence="5" id="KW-1185">Reference proteome</keyword>
<evidence type="ECO:0000256" key="2">
    <source>
        <dbReference type="ARBA" id="ARBA00022840"/>
    </source>
</evidence>
<proteinExistence type="predicted"/>
<dbReference type="CDD" id="cd03230">
    <property type="entry name" value="ABC_DR_subfamily_A"/>
    <property type="match status" value="1"/>
</dbReference>
<keyword evidence="2 4" id="KW-0067">ATP-binding</keyword>
<gene>
    <name evidence="4" type="ORF">EP073_10340</name>
</gene>
<dbReference type="InterPro" id="IPR027417">
    <property type="entry name" value="P-loop_NTPase"/>
</dbReference>
<dbReference type="Gene3D" id="3.40.50.300">
    <property type="entry name" value="P-loop containing nucleotide triphosphate hydrolases"/>
    <property type="match status" value="1"/>
</dbReference>
<dbReference type="AlphaFoldDB" id="A0A410K0I0"/>
<dbReference type="InterPro" id="IPR003439">
    <property type="entry name" value="ABC_transporter-like_ATP-bd"/>
</dbReference>
<dbReference type="GO" id="GO:0016887">
    <property type="term" value="F:ATP hydrolysis activity"/>
    <property type="evidence" value="ECO:0007669"/>
    <property type="project" value="InterPro"/>
</dbReference>
<dbReference type="PANTHER" id="PTHR43158">
    <property type="entry name" value="SKFA PEPTIDE EXPORT ATP-BINDING PROTEIN SKFE"/>
    <property type="match status" value="1"/>
</dbReference>
<name>A0A410K0I0_9BACT</name>
<accession>A0A410K0I0</accession>
<reference evidence="4 5" key="1">
    <citation type="submission" date="2019-01" db="EMBL/GenBank/DDBJ databases">
        <title>Geovibrio thiophilus DSM 11263, complete genome.</title>
        <authorList>
            <person name="Spring S."/>
            <person name="Bunk B."/>
            <person name="Sproer C."/>
        </authorList>
    </citation>
    <scope>NUCLEOTIDE SEQUENCE [LARGE SCALE GENOMIC DNA]</scope>
    <source>
        <strain evidence="4 5">DSM 11263</strain>
    </source>
</reference>
<dbReference type="OrthoDB" id="9809450at2"/>
<evidence type="ECO:0000256" key="1">
    <source>
        <dbReference type="ARBA" id="ARBA00022741"/>
    </source>
</evidence>
<evidence type="ECO:0000259" key="3">
    <source>
        <dbReference type="PROSITE" id="PS50893"/>
    </source>
</evidence>
<dbReference type="PROSITE" id="PS50893">
    <property type="entry name" value="ABC_TRANSPORTER_2"/>
    <property type="match status" value="1"/>
</dbReference>
<dbReference type="KEGG" id="gtl:EP073_10340"/>
<evidence type="ECO:0000313" key="5">
    <source>
        <dbReference type="Proteomes" id="UP000287502"/>
    </source>
</evidence>